<reference evidence="1 2" key="1">
    <citation type="submission" date="2019-04" db="EMBL/GenBank/DDBJ databases">
        <title>Annotation for the trematode Fasciola gigantica.</title>
        <authorList>
            <person name="Choi Y.-J."/>
        </authorList>
    </citation>
    <scope>NUCLEOTIDE SEQUENCE [LARGE SCALE GENOMIC DNA]</scope>
    <source>
        <strain evidence="1">Uganda_cow_1</strain>
    </source>
</reference>
<dbReference type="InterPro" id="IPR013083">
    <property type="entry name" value="Znf_RING/FYVE/PHD"/>
</dbReference>
<name>A0A504YD76_FASGI</name>
<sequence>MLQQMNESGLCRMLLTDPGEVTHCLDRSMLIARVKGRWRNYQNQKKIKSQSSTERNVKHKCVFCDRREADQINIPCGHVLNCPRCQPHGSQCGLCSAPNSRSCEAHSVNVDLRNIA</sequence>
<dbReference type="Pfam" id="PF13920">
    <property type="entry name" value="zf-C3HC4_3"/>
    <property type="match status" value="1"/>
</dbReference>
<gene>
    <name evidence="1" type="ORF">FGIG_11153</name>
</gene>
<evidence type="ECO:0000313" key="1">
    <source>
        <dbReference type="EMBL" id="TPP58205.1"/>
    </source>
</evidence>
<evidence type="ECO:0008006" key="3">
    <source>
        <dbReference type="Google" id="ProtNLM"/>
    </source>
</evidence>
<dbReference type="Proteomes" id="UP000316759">
    <property type="component" value="Unassembled WGS sequence"/>
</dbReference>
<evidence type="ECO:0000313" key="2">
    <source>
        <dbReference type="Proteomes" id="UP000316759"/>
    </source>
</evidence>
<keyword evidence="2" id="KW-1185">Reference proteome</keyword>
<comment type="caution">
    <text evidence="1">The sequence shown here is derived from an EMBL/GenBank/DDBJ whole genome shotgun (WGS) entry which is preliminary data.</text>
</comment>
<dbReference type="EMBL" id="SUNJ01012266">
    <property type="protein sequence ID" value="TPP58205.1"/>
    <property type="molecule type" value="Genomic_DNA"/>
</dbReference>
<protein>
    <recommendedName>
        <fullName evidence="3">RING-type domain-containing protein</fullName>
    </recommendedName>
</protein>
<dbReference type="AlphaFoldDB" id="A0A504YD76"/>
<organism evidence="1 2">
    <name type="scientific">Fasciola gigantica</name>
    <name type="common">Giant liver fluke</name>
    <dbReference type="NCBI Taxonomy" id="46835"/>
    <lineage>
        <taxon>Eukaryota</taxon>
        <taxon>Metazoa</taxon>
        <taxon>Spiralia</taxon>
        <taxon>Lophotrochozoa</taxon>
        <taxon>Platyhelminthes</taxon>
        <taxon>Trematoda</taxon>
        <taxon>Digenea</taxon>
        <taxon>Plagiorchiida</taxon>
        <taxon>Echinostomata</taxon>
        <taxon>Echinostomatoidea</taxon>
        <taxon>Fasciolidae</taxon>
        <taxon>Fasciola</taxon>
    </lineage>
</organism>
<dbReference type="Gene3D" id="3.30.40.10">
    <property type="entry name" value="Zinc/RING finger domain, C3HC4 (zinc finger)"/>
    <property type="match status" value="1"/>
</dbReference>
<proteinExistence type="predicted"/>
<accession>A0A504YD76</accession>